<organism evidence="4 5">
    <name type="scientific">Pycnococcus provasolii</name>
    <dbReference type="NCBI Taxonomy" id="41880"/>
    <lineage>
        <taxon>Eukaryota</taxon>
        <taxon>Viridiplantae</taxon>
        <taxon>Chlorophyta</taxon>
        <taxon>Pseudoscourfieldiophyceae</taxon>
        <taxon>Pseudoscourfieldiales</taxon>
        <taxon>Pycnococcaceae</taxon>
        <taxon>Pycnococcus</taxon>
    </lineage>
</organism>
<feature type="transmembrane region" description="Helical" evidence="3">
    <location>
        <begin position="302"/>
        <end position="319"/>
    </location>
</feature>
<feature type="compositionally biased region" description="Polar residues" evidence="2">
    <location>
        <begin position="895"/>
        <end position="912"/>
    </location>
</feature>
<feature type="region of interest" description="Disordered" evidence="2">
    <location>
        <begin position="1423"/>
        <end position="1473"/>
    </location>
</feature>
<feature type="region of interest" description="Disordered" evidence="2">
    <location>
        <begin position="1098"/>
        <end position="1118"/>
    </location>
</feature>
<feature type="compositionally biased region" description="Gly residues" evidence="2">
    <location>
        <begin position="1457"/>
        <end position="1473"/>
    </location>
</feature>
<feature type="region of interest" description="Disordered" evidence="2">
    <location>
        <begin position="468"/>
        <end position="538"/>
    </location>
</feature>
<evidence type="ECO:0000256" key="3">
    <source>
        <dbReference type="SAM" id="Phobius"/>
    </source>
</evidence>
<evidence type="ECO:0000313" key="5">
    <source>
        <dbReference type="Proteomes" id="UP000660262"/>
    </source>
</evidence>
<reference evidence="4" key="1">
    <citation type="submission" date="2020-10" db="EMBL/GenBank/DDBJ databases">
        <title>Unveiling of a novel bifunctional photoreceptor, Dualchrome1, isolated from a cosmopolitan green alga.</title>
        <authorList>
            <person name="Suzuki S."/>
            <person name="Kawachi M."/>
        </authorList>
    </citation>
    <scope>NUCLEOTIDE SEQUENCE</scope>
    <source>
        <strain evidence="4">NIES 2893</strain>
    </source>
</reference>
<protein>
    <submittedName>
        <fullName evidence="4">Uncharacterized protein</fullName>
    </submittedName>
</protein>
<keyword evidence="1" id="KW-0175">Coiled coil</keyword>
<dbReference type="PANTHER" id="PTHR23159">
    <property type="entry name" value="CENTROSOMAL PROTEIN 2"/>
    <property type="match status" value="1"/>
</dbReference>
<accession>A0A830I2S3</accession>
<feature type="coiled-coil region" evidence="1">
    <location>
        <begin position="1148"/>
        <end position="1224"/>
    </location>
</feature>
<keyword evidence="3" id="KW-0472">Membrane</keyword>
<keyword evidence="5" id="KW-1185">Reference proteome</keyword>
<evidence type="ECO:0000256" key="1">
    <source>
        <dbReference type="SAM" id="Coils"/>
    </source>
</evidence>
<feature type="coiled-coil region" evidence="1">
    <location>
        <begin position="70"/>
        <end position="97"/>
    </location>
</feature>
<dbReference type="Proteomes" id="UP000660262">
    <property type="component" value="Unassembled WGS sequence"/>
</dbReference>
<evidence type="ECO:0000256" key="2">
    <source>
        <dbReference type="SAM" id="MobiDB-lite"/>
    </source>
</evidence>
<keyword evidence="3" id="KW-1133">Transmembrane helix</keyword>
<feature type="compositionally biased region" description="Acidic residues" evidence="2">
    <location>
        <begin position="1101"/>
        <end position="1114"/>
    </location>
</feature>
<keyword evidence="3" id="KW-0812">Transmembrane</keyword>
<feature type="region of interest" description="Disordered" evidence="2">
    <location>
        <begin position="895"/>
        <end position="921"/>
    </location>
</feature>
<feature type="coiled-coil region" evidence="1">
    <location>
        <begin position="590"/>
        <end position="774"/>
    </location>
</feature>
<gene>
    <name evidence="4" type="ORF">PPROV_001078800</name>
</gene>
<sequence length="1473" mass="159503">MLAPPPAMAIAARSPGRRDAGAECDDLRQQVLQHVVVAVEEVMQHIVGDIIGEEGGEAQAVVEATKDARSNRAMQNLKNEESKLEKAQMQLAQAVKDGDSKARLEGRKKEVEQLGASFRNALLAEASISNPREPYLQVARDNAECVRGVTPAHVLAEDGKLLSDYPWLESTKAESVEEANDINRKSRVLGPRRLAAFVSHSWADSKLIKRVLLNPYGDPIWSTQKGMDTRMAEWFICCLPLYDLASKCYGGTLRKEMSAKVLGLKHLWNFRKATRAMVITYVFVFLFFLAVTRRGAPSSRGLVALAGILPMYAYTFVLHNAQNNLKFPGGDLISSWLNERKSDYFFDQWCVHQTDEKKKQIGLALFDHYLKQADELWVLYTPNSLRRAYCALAALLAGGADGASEVRVKELEASLAEALESAHAHAAASGETSTSLDEVTTQLVAMEKARSHLESALVAERAHNASLTERLAERESELESAEIRAGRAEEAVERLRANSDGKDERDLFFDGQSKQKSDDAFAAAPSPEPPASPSVSLAVSDATPISTLPRWARADSAEFRQLLNRANKVLGDEFDESSFASDAEALASRLVRTLDVLANAQERIERAEDEHTTLQWKLTAAEQRAEDAASAEAAARRVADEATGRNARLIEELEEKNAAYLREIDSSRAEREQLLDAERERMNASVLLAERDAAREECRVLRTTFDQAQHRLERAEDEASEKSKETKEAMAELVKARRDAASAAAEREAAKIEVEEVKASCRKALLRLKEHELRGEASVCGEKRVFACTNAEGSKIAVSFDAGGIEVYREGAKSSEDPIFRAPVEDIVRYNLHAGHVTLATRQRGEISLLCPRTDSVALVAALHLHLELNSLDGVSCELIADSLLDKENDREMANMQQEVQGTRKSTTDTNNGGDGSAVDPGSILGIASGLDSLTKQLEAKLGRSEEPAYTAPSMSAPQLVLAPPSPLAVRYGEPRAADGGDVVRLRRSLLKAREHASTAQAVNEQLKMRLADLEAGAINAMRDARKMLAEFASESKLVQSDPPVHARHLASSISSRIAEASERIAGLAVQEGVLCHAAVRELEAIWRTRVEKLIEASAAADEDEDEDEDEAEGEDHGTYVATKGVDANGEVGVMAHRPATVDIEAHVKPLRERIAELTDELSAARAEAEKCGAARDDIEVQLRAAESEVKRLSVYADELEAARARMEVQCVDLQKQLEREAELSADVLLPDLEARARHTHQENAWRAAEERWKADKRILEERLVNVSSVARREEDSARAAIDAGRKLQEENERLRREGLGVATVAAAAASVRASLDSAPTPWTTAAVVAGTPRLHLGAPPGSVGVASELAATPATAPPGPGRSSALPLAPTTATVGRTRGRSLAAQSKVLGLVGEIHKSLVDSNTDATSLATPWLTSSSSANTFGGGGASTAPPPLPGTSGRRRALLVTPSSNGGDANGEGIGGGGGYFVRP</sequence>
<feature type="region of interest" description="Disordered" evidence="2">
    <location>
        <begin position="1"/>
        <end position="21"/>
    </location>
</feature>
<evidence type="ECO:0000313" key="4">
    <source>
        <dbReference type="EMBL" id="GHP12061.1"/>
    </source>
</evidence>
<proteinExistence type="predicted"/>
<name>A0A830I2S3_9CHLO</name>
<dbReference type="PANTHER" id="PTHR23159:SF66">
    <property type="entry name" value="OS04G0158400 PROTEIN"/>
    <property type="match status" value="1"/>
</dbReference>
<dbReference type="EMBL" id="BNJQ01000038">
    <property type="protein sequence ID" value="GHP12061.1"/>
    <property type="molecule type" value="Genomic_DNA"/>
</dbReference>
<comment type="caution">
    <text evidence="4">The sequence shown here is derived from an EMBL/GenBank/DDBJ whole genome shotgun (WGS) entry which is preliminary data.</text>
</comment>
<feature type="transmembrane region" description="Helical" evidence="3">
    <location>
        <begin position="273"/>
        <end position="290"/>
    </location>
</feature>
<feature type="compositionally biased region" description="Basic and acidic residues" evidence="2">
    <location>
        <begin position="470"/>
        <end position="519"/>
    </location>
</feature>